<keyword evidence="1" id="KW-0812">Transmembrane</keyword>
<dbReference type="EMBL" id="FXUB01000001">
    <property type="protein sequence ID" value="SMP09147.1"/>
    <property type="molecule type" value="Genomic_DNA"/>
</dbReference>
<reference evidence="2 3" key="1">
    <citation type="submission" date="2017-05" db="EMBL/GenBank/DDBJ databases">
        <authorList>
            <person name="Varghese N."/>
            <person name="Submissions S."/>
        </authorList>
    </citation>
    <scope>NUCLEOTIDE SEQUENCE [LARGE SCALE GENOMIC DNA]</scope>
    <source>
        <strain evidence="2 3">DSM 15522</strain>
    </source>
</reference>
<keyword evidence="3" id="KW-1185">Reference proteome</keyword>
<name>A0ABY1NGK2_9BACT</name>
<gene>
    <name evidence="2" type="ORF">SAMN06265339_0699</name>
</gene>
<protein>
    <submittedName>
        <fullName evidence="2">Uncharacterized protein</fullName>
    </submittedName>
</protein>
<evidence type="ECO:0000313" key="3">
    <source>
        <dbReference type="Proteomes" id="UP001157911"/>
    </source>
</evidence>
<organism evidence="2 3">
    <name type="scientific">Desulfurobacterium pacificum</name>
    <dbReference type="NCBI Taxonomy" id="240166"/>
    <lineage>
        <taxon>Bacteria</taxon>
        <taxon>Pseudomonadati</taxon>
        <taxon>Aquificota</taxon>
        <taxon>Aquificia</taxon>
        <taxon>Desulfurobacteriales</taxon>
        <taxon>Desulfurobacteriaceae</taxon>
        <taxon>Desulfurobacterium</taxon>
    </lineage>
</organism>
<keyword evidence="1" id="KW-0472">Membrane</keyword>
<sequence length="33" mass="3698">MDTIAGLLIFLGIFILIGIIFWGATYTPKKVDR</sequence>
<evidence type="ECO:0000313" key="2">
    <source>
        <dbReference type="EMBL" id="SMP09147.1"/>
    </source>
</evidence>
<proteinExistence type="predicted"/>
<accession>A0ABY1NGK2</accession>
<feature type="transmembrane region" description="Helical" evidence="1">
    <location>
        <begin position="6"/>
        <end position="27"/>
    </location>
</feature>
<evidence type="ECO:0000256" key="1">
    <source>
        <dbReference type="SAM" id="Phobius"/>
    </source>
</evidence>
<comment type="caution">
    <text evidence="2">The sequence shown here is derived from an EMBL/GenBank/DDBJ whole genome shotgun (WGS) entry which is preliminary data.</text>
</comment>
<dbReference type="Proteomes" id="UP001157911">
    <property type="component" value="Unassembled WGS sequence"/>
</dbReference>
<keyword evidence="1" id="KW-1133">Transmembrane helix</keyword>